<dbReference type="Pfam" id="PF00620">
    <property type="entry name" value="RhoGAP"/>
    <property type="match status" value="1"/>
</dbReference>
<evidence type="ECO:0000259" key="1">
    <source>
        <dbReference type="PROSITE" id="PS50238"/>
    </source>
</evidence>
<comment type="caution">
    <text evidence="2">The sequence shown here is derived from an EMBL/GenBank/DDBJ whole genome shotgun (WGS) entry which is preliminary data.</text>
</comment>
<protein>
    <recommendedName>
        <fullName evidence="1">Rho-GAP domain-containing protein</fullName>
    </recommendedName>
</protein>
<reference evidence="2" key="1">
    <citation type="submission" date="2021-04" db="EMBL/GenBank/DDBJ databases">
        <authorList>
            <consortium name="Molecular Ecology Group"/>
        </authorList>
    </citation>
    <scope>NUCLEOTIDE SEQUENCE</scope>
</reference>
<keyword evidence="3" id="KW-1185">Reference proteome</keyword>
<sequence>ESFKKGWKDRIPMMKSLKKHSEDSSLLLSADQDIDTNKFQFGVPLEDCFPSPHNEFVPLIVELCTRIVEARGLEVVGVYRVPGNSAAVTALTEEFNRGIDSVNIDNEKLLDINVISSLLKSFFRKLPEPLIPTDMYERFIEANRYPDEDKRKLKIKRLLHLLPPHHNETLKRMAEHLNKVASYGHINKMDAKNLAIMFGPTLVRKKGDDTVSLVTDMSDQCRIVESIILH</sequence>
<dbReference type="Proteomes" id="UP000678393">
    <property type="component" value="Unassembled WGS sequence"/>
</dbReference>
<dbReference type="SUPFAM" id="SSF48350">
    <property type="entry name" value="GTPase activation domain, GAP"/>
    <property type="match status" value="1"/>
</dbReference>
<dbReference type="OrthoDB" id="6281275at2759"/>
<evidence type="ECO:0000313" key="3">
    <source>
        <dbReference type="Proteomes" id="UP000678393"/>
    </source>
</evidence>
<name>A0A8S3YW70_9EUPU</name>
<proteinExistence type="predicted"/>
<dbReference type="SMART" id="SM00324">
    <property type="entry name" value="RhoGAP"/>
    <property type="match status" value="1"/>
</dbReference>
<feature type="non-terminal residue" evidence="2">
    <location>
        <position position="230"/>
    </location>
</feature>
<dbReference type="InterPro" id="IPR008936">
    <property type="entry name" value="Rho_GTPase_activation_prot"/>
</dbReference>
<dbReference type="GO" id="GO:0007165">
    <property type="term" value="P:signal transduction"/>
    <property type="evidence" value="ECO:0007669"/>
    <property type="project" value="InterPro"/>
</dbReference>
<evidence type="ECO:0000313" key="2">
    <source>
        <dbReference type="EMBL" id="CAG5119420.1"/>
    </source>
</evidence>
<dbReference type="InterPro" id="IPR000198">
    <property type="entry name" value="RhoGAP_dom"/>
</dbReference>
<accession>A0A8S3YW70</accession>
<dbReference type="EMBL" id="CAJHNH020000708">
    <property type="protein sequence ID" value="CAG5119420.1"/>
    <property type="molecule type" value="Genomic_DNA"/>
</dbReference>
<dbReference type="PROSITE" id="PS50238">
    <property type="entry name" value="RHOGAP"/>
    <property type="match status" value="1"/>
</dbReference>
<gene>
    <name evidence="2" type="ORF">CUNI_LOCUS4978</name>
</gene>
<dbReference type="Gene3D" id="1.10.555.10">
    <property type="entry name" value="Rho GTPase activation protein"/>
    <property type="match status" value="1"/>
</dbReference>
<feature type="non-terminal residue" evidence="2">
    <location>
        <position position="1"/>
    </location>
</feature>
<feature type="domain" description="Rho-GAP" evidence="1">
    <location>
        <begin position="43"/>
        <end position="230"/>
    </location>
</feature>
<dbReference type="PANTHER" id="PTHR23175">
    <property type="entry name" value="PDZ DOMAIN-CONTAINING PROTEIN"/>
    <property type="match status" value="1"/>
</dbReference>
<organism evidence="2 3">
    <name type="scientific">Candidula unifasciata</name>
    <dbReference type="NCBI Taxonomy" id="100452"/>
    <lineage>
        <taxon>Eukaryota</taxon>
        <taxon>Metazoa</taxon>
        <taxon>Spiralia</taxon>
        <taxon>Lophotrochozoa</taxon>
        <taxon>Mollusca</taxon>
        <taxon>Gastropoda</taxon>
        <taxon>Heterobranchia</taxon>
        <taxon>Euthyneura</taxon>
        <taxon>Panpulmonata</taxon>
        <taxon>Eupulmonata</taxon>
        <taxon>Stylommatophora</taxon>
        <taxon>Helicina</taxon>
        <taxon>Helicoidea</taxon>
        <taxon>Geomitridae</taxon>
        <taxon>Candidula</taxon>
    </lineage>
</organism>
<dbReference type="AlphaFoldDB" id="A0A8S3YW70"/>
<dbReference type="PANTHER" id="PTHR23175:SF23">
    <property type="entry name" value="PDZ DOMAIN-CONTAINING PROTEIN"/>
    <property type="match status" value="1"/>
</dbReference>